<sequence>MGSEGLARRFLHVNLNCESLDATEGLYVEQLGLTARMRTDPKVPTDGSILGIQGGETFCETSFLYDSRGGRAGCALEAIEFHKPPLKTDPNDDPTRPGIRSTLLTVADLDATATALRDAGVTVTGPVAGLISGSKSVLARDPDGVIVELAEAPSDKPGALFSGIRIAAIDAAATGEFLTAIGFAQVEAPTQVEVAGDQLAPGGSSVPVKCTVLRYALAEDAHQFNLTVVAHPGTRDADPVPWGGNHQGLYRCALRVESTEAAMSLVPDSVEVMGAPVWCPLPGTKIEGLYISFLRSPDGVVFEFVERPLKHFGTPAGRG</sequence>
<accession>A0AAW5S6E7</accession>
<name>A0AAW5S6E7_MYCBC</name>
<gene>
    <name evidence="4" type="ORF">BST19_10230</name>
    <name evidence="3" type="ORF">H7I91_12690</name>
</gene>
<dbReference type="InterPro" id="IPR051785">
    <property type="entry name" value="MMCE/EMCE_epimerase"/>
</dbReference>
<dbReference type="Proteomes" id="UP001207588">
    <property type="component" value="Unassembled WGS sequence"/>
</dbReference>
<dbReference type="GO" id="GO:0046872">
    <property type="term" value="F:metal ion binding"/>
    <property type="evidence" value="ECO:0007669"/>
    <property type="project" value="UniProtKB-KW"/>
</dbReference>
<keyword evidence="1" id="KW-0479">Metal-binding</keyword>
<dbReference type="Gene3D" id="3.10.180.10">
    <property type="entry name" value="2,3-Dihydroxybiphenyl 1,2-Dioxygenase, domain 1"/>
    <property type="match status" value="1"/>
</dbReference>
<dbReference type="EMBL" id="JACKTG010000032">
    <property type="protein sequence ID" value="MCV6990144.1"/>
    <property type="molecule type" value="Genomic_DNA"/>
</dbReference>
<dbReference type="EMBL" id="MVHL01000011">
    <property type="protein sequence ID" value="ORA53558.1"/>
    <property type="molecule type" value="Genomic_DNA"/>
</dbReference>
<evidence type="ECO:0000313" key="3">
    <source>
        <dbReference type="EMBL" id="MCV6990144.1"/>
    </source>
</evidence>
<feature type="domain" description="VOC" evidence="2">
    <location>
        <begin position="9"/>
        <end position="152"/>
    </location>
</feature>
<organism evidence="3 6">
    <name type="scientific">Mycobacterium bouchedurhonense</name>
    <dbReference type="NCBI Taxonomy" id="701041"/>
    <lineage>
        <taxon>Bacteria</taxon>
        <taxon>Bacillati</taxon>
        <taxon>Actinomycetota</taxon>
        <taxon>Actinomycetes</taxon>
        <taxon>Mycobacteriales</taxon>
        <taxon>Mycobacteriaceae</taxon>
        <taxon>Mycobacterium</taxon>
        <taxon>Mycobacterium avium complex (MAC)</taxon>
    </lineage>
</organism>
<evidence type="ECO:0000256" key="1">
    <source>
        <dbReference type="ARBA" id="ARBA00022723"/>
    </source>
</evidence>
<protein>
    <submittedName>
        <fullName evidence="4">Glyoxalase/bleomycin resistance/dioxygenase family protein</fullName>
    </submittedName>
    <submittedName>
        <fullName evidence="3">VOC family protein</fullName>
    </submittedName>
</protein>
<evidence type="ECO:0000259" key="2">
    <source>
        <dbReference type="PROSITE" id="PS51819"/>
    </source>
</evidence>
<evidence type="ECO:0000313" key="4">
    <source>
        <dbReference type="EMBL" id="ORA53558.1"/>
    </source>
</evidence>
<dbReference type="RefSeq" id="WP_023862354.1">
    <property type="nucleotide sequence ID" value="NZ_JACKTG010000032.1"/>
</dbReference>
<dbReference type="AlphaFoldDB" id="A0AAW5S6E7"/>
<dbReference type="Pfam" id="PF00903">
    <property type="entry name" value="Glyoxalase"/>
    <property type="match status" value="1"/>
</dbReference>
<evidence type="ECO:0000313" key="5">
    <source>
        <dbReference type="Proteomes" id="UP000192293"/>
    </source>
</evidence>
<dbReference type="GO" id="GO:0046491">
    <property type="term" value="P:L-methylmalonyl-CoA metabolic process"/>
    <property type="evidence" value="ECO:0007669"/>
    <property type="project" value="TreeGrafter"/>
</dbReference>
<dbReference type="InterPro" id="IPR037523">
    <property type="entry name" value="VOC_core"/>
</dbReference>
<proteinExistence type="predicted"/>
<dbReference type="PANTHER" id="PTHR43048:SF5">
    <property type="entry name" value="BLR5325 PROTEIN"/>
    <property type="match status" value="1"/>
</dbReference>
<reference evidence="4 5" key="1">
    <citation type="submission" date="2017-02" db="EMBL/GenBank/DDBJ databases">
        <title>The new phylogeny of genus Mycobacterium.</title>
        <authorList>
            <person name="Tortoli E."/>
            <person name="Trovato A."/>
            <person name="Cirillo D.M."/>
        </authorList>
    </citation>
    <scope>NUCLEOTIDE SEQUENCE [LARGE SCALE GENOMIC DNA]</scope>
    <source>
        <strain evidence="4 5">DSM 45439</strain>
    </source>
</reference>
<dbReference type="Proteomes" id="UP000192293">
    <property type="component" value="Unassembled WGS sequence"/>
</dbReference>
<keyword evidence="5" id="KW-1185">Reference proteome</keyword>
<dbReference type="InterPro" id="IPR029068">
    <property type="entry name" value="Glyas_Bleomycin-R_OHBP_Dase"/>
</dbReference>
<dbReference type="PANTHER" id="PTHR43048">
    <property type="entry name" value="METHYLMALONYL-COA EPIMERASE"/>
    <property type="match status" value="1"/>
</dbReference>
<comment type="caution">
    <text evidence="3">The sequence shown here is derived from an EMBL/GenBank/DDBJ whole genome shotgun (WGS) entry which is preliminary data.</text>
</comment>
<dbReference type="GO" id="GO:0004493">
    <property type="term" value="F:methylmalonyl-CoA epimerase activity"/>
    <property type="evidence" value="ECO:0007669"/>
    <property type="project" value="TreeGrafter"/>
</dbReference>
<evidence type="ECO:0000313" key="6">
    <source>
        <dbReference type="Proteomes" id="UP001207588"/>
    </source>
</evidence>
<reference evidence="3" key="2">
    <citation type="submission" date="2020-07" db="EMBL/GenBank/DDBJ databases">
        <authorList>
            <person name="Pettersson B.M.F."/>
            <person name="Behra P.R.K."/>
            <person name="Ramesh M."/>
            <person name="Das S."/>
            <person name="Dasgupta S."/>
            <person name="Kirsebom L.A."/>
        </authorList>
    </citation>
    <scope>NUCLEOTIDE SEQUENCE</scope>
    <source>
        <strain evidence="3">DSM 45439</strain>
    </source>
</reference>
<reference evidence="3" key="3">
    <citation type="journal article" date="2022" name="BMC Genomics">
        <title>Comparative genome analysis of mycobacteria focusing on tRNA and non-coding RNA.</title>
        <authorList>
            <person name="Behra P.R.K."/>
            <person name="Pettersson B.M.F."/>
            <person name="Ramesh M."/>
            <person name="Das S."/>
            <person name="Dasgupta S."/>
            <person name="Kirsebom L.A."/>
        </authorList>
    </citation>
    <scope>NUCLEOTIDE SEQUENCE</scope>
    <source>
        <strain evidence="3">DSM 45439</strain>
    </source>
</reference>
<dbReference type="SUPFAM" id="SSF54593">
    <property type="entry name" value="Glyoxalase/Bleomycin resistance protein/Dihydroxybiphenyl dioxygenase"/>
    <property type="match status" value="2"/>
</dbReference>
<dbReference type="InterPro" id="IPR004360">
    <property type="entry name" value="Glyas_Fos-R_dOase_dom"/>
</dbReference>
<dbReference type="PROSITE" id="PS51819">
    <property type="entry name" value="VOC"/>
    <property type="match status" value="1"/>
</dbReference>